<evidence type="ECO:0000313" key="5">
    <source>
        <dbReference type="EMBL" id="KAF4449696.1"/>
    </source>
</evidence>
<dbReference type="InterPro" id="IPR036770">
    <property type="entry name" value="Ankyrin_rpt-contain_sf"/>
</dbReference>
<accession>A0A8H4KH53</accession>
<feature type="repeat" description="ANK" evidence="3">
    <location>
        <begin position="314"/>
        <end position="342"/>
    </location>
</feature>
<name>A0A8H4KH53_9HYPO</name>
<evidence type="ECO:0000256" key="4">
    <source>
        <dbReference type="SAM" id="MobiDB-lite"/>
    </source>
</evidence>
<feature type="region of interest" description="Disordered" evidence="4">
    <location>
        <begin position="176"/>
        <end position="222"/>
    </location>
</feature>
<dbReference type="PANTHER" id="PTHR24198">
    <property type="entry name" value="ANKYRIN REPEAT AND PROTEIN KINASE DOMAIN-CONTAINING PROTEIN"/>
    <property type="match status" value="1"/>
</dbReference>
<dbReference type="Proteomes" id="UP000554235">
    <property type="component" value="Unassembled WGS sequence"/>
</dbReference>
<feature type="compositionally biased region" description="Polar residues" evidence="4">
    <location>
        <begin position="176"/>
        <end position="186"/>
    </location>
</feature>
<feature type="repeat" description="ANK" evidence="3">
    <location>
        <begin position="548"/>
        <end position="580"/>
    </location>
</feature>
<dbReference type="Pfam" id="PF13606">
    <property type="entry name" value="Ank_3"/>
    <property type="match status" value="1"/>
</dbReference>
<dbReference type="InterPro" id="IPR002110">
    <property type="entry name" value="Ankyrin_rpt"/>
</dbReference>
<feature type="repeat" description="ANK" evidence="3">
    <location>
        <begin position="581"/>
        <end position="613"/>
    </location>
</feature>
<feature type="repeat" description="ANK" evidence="3">
    <location>
        <begin position="278"/>
        <end position="310"/>
    </location>
</feature>
<evidence type="ECO:0000256" key="3">
    <source>
        <dbReference type="PROSITE-ProRule" id="PRU00023"/>
    </source>
</evidence>
<dbReference type="AlphaFoldDB" id="A0A8H4KH53"/>
<dbReference type="EMBL" id="JAADYS010003190">
    <property type="protein sequence ID" value="KAF4449696.1"/>
    <property type="molecule type" value="Genomic_DNA"/>
</dbReference>
<feature type="compositionally biased region" description="Polar residues" evidence="4">
    <location>
        <begin position="651"/>
        <end position="660"/>
    </location>
</feature>
<gene>
    <name evidence="5" type="ORF">FALBO_16613</name>
</gene>
<proteinExistence type="predicted"/>
<dbReference type="Pfam" id="PF12796">
    <property type="entry name" value="Ank_2"/>
    <property type="match status" value="3"/>
</dbReference>
<dbReference type="PROSITE" id="PS50297">
    <property type="entry name" value="ANK_REP_REGION"/>
    <property type="match status" value="5"/>
</dbReference>
<reference evidence="5 6" key="1">
    <citation type="submission" date="2020-01" db="EMBL/GenBank/DDBJ databases">
        <title>Identification and distribution of gene clusters putatively required for synthesis of sphingolipid metabolism inhibitors in phylogenetically diverse species of the filamentous fungus Fusarium.</title>
        <authorList>
            <person name="Kim H.-S."/>
            <person name="Busman M."/>
            <person name="Brown D.W."/>
            <person name="Divon H."/>
            <person name="Uhlig S."/>
            <person name="Proctor R.H."/>
        </authorList>
    </citation>
    <scope>NUCLEOTIDE SEQUENCE [LARGE SCALE GENOMIC DNA]</scope>
    <source>
        <strain evidence="5 6">NRRL 20459</strain>
    </source>
</reference>
<keyword evidence="6" id="KW-1185">Reference proteome</keyword>
<dbReference type="PROSITE" id="PS50088">
    <property type="entry name" value="ANK_REPEAT"/>
    <property type="match status" value="7"/>
</dbReference>
<organism evidence="5 6">
    <name type="scientific">Fusarium albosuccineum</name>
    <dbReference type="NCBI Taxonomy" id="1237068"/>
    <lineage>
        <taxon>Eukaryota</taxon>
        <taxon>Fungi</taxon>
        <taxon>Dikarya</taxon>
        <taxon>Ascomycota</taxon>
        <taxon>Pezizomycotina</taxon>
        <taxon>Sordariomycetes</taxon>
        <taxon>Hypocreomycetidae</taxon>
        <taxon>Hypocreales</taxon>
        <taxon>Nectriaceae</taxon>
        <taxon>Fusarium</taxon>
        <taxon>Fusarium decemcellulare species complex</taxon>
    </lineage>
</organism>
<comment type="caution">
    <text evidence="5">The sequence shown here is derived from an EMBL/GenBank/DDBJ whole genome shotgun (WGS) entry which is preliminary data.</text>
</comment>
<dbReference type="SUPFAM" id="SSF48403">
    <property type="entry name" value="Ankyrin repeat"/>
    <property type="match status" value="1"/>
</dbReference>
<keyword evidence="2 3" id="KW-0040">ANK repeat</keyword>
<dbReference type="SMART" id="SM00248">
    <property type="entry name" value="ANK"/>
    <property type="match status" value="11"/>
</dbReference>
<dbReference type="Pfam" id="PF00023">
    <property type="entry name" value="Ank"/>
    <property type="match status" value="1"/>
</dbReference>
<dbReference type="PANTHER" id="PTHR24198:SF165">
    <property type="entry name" value="ANKYRIN REPEAT-CONTAINING PROTEIN-RELATED"/>
    <property type="match status" value="1"/>
</dbReference>
<feature type="repeat" description="ANK" evidence="3">
    <location>
        <begin position="442"/>
        <end position="474"/>
    </location>
</feature>
<evidence type="ECO:0008006" key="7">
    <source>
        <dbReference type="Google" id="ProtNLM"/>
    </source>
</evidence>
<feature type="compositionally biased region" description="Pro residues" evidence="4">
    <location>
        <begin position="195"/>
        <end position="209"/>
    </location>
</feature>
<dbReference type="Gene3D" id="1.25.40.20">
    <property type="entry name" value="Ankyrin repeat-containing domain"/>
    <property type="match status" value="2"/>
</dbReference>
<feature type="region of interest" description="Disordered" evidence="4">
    <location>
        <begin position="640"/>
        <end position="675"/>
    </location>
</feature>
<keyword evidence="1" id="KW-0677">Repeat</keyword>
<feature type="repeat" description="ANK" evidence="3">
    <location>
        <begin position="376"/>
        <end position="408"/>
    </location>
</feature>
<sequence length="675" mass="71363">MDGDGFSVISLTSLGTTISHRVLSSAEEFNELNSTLETENAHLSVSTARLYQLHHNVGELENALNSASVISVRLQPHLSQSLASCDVITAVLNKQVMRLQADTLPMMDEVFMVVYNDAIVAFTRLFAFFVKVLSLRDRNEQDAALDSSSGKEVFHHINMACHQASQTKDVLITATPTEKTVASSSKGPLPGGDLEPPPYETSHPGPPMSPTAEASGSGSGFSKGLSSLTNSFKAMTAGLWPKPDPLATAFCQAALRGDVQQMSGFLAQGANINGRNGEGNTPLGCAVVANKEDAVKFLIGAGADINSKDLKLPPLFLAVSVGSIDVARLLINQGANVNQKSWSGQSYFVDVCNSDNLEGIRLLLENGAKASTTNLSGRPMIAQAVKKGNIELVRLLLKHGASPNSGDITGNSLLALAASQDRMDMMHLLIENGTNASAKTLTGLSVLADLIAKRKLDMAQVLLEHGANANAKDLVNHPILVNVIRDSKLSEADRVRAVRMLLDHGASPNVSDGTWGVAAICHVMETGNTELVKMMLNAGAQTKKKMSSGETLLLYAIDNGKKDQAKLLLENGADANATDKKGRTPLMQAISRRDIDMIKVLKAYGADVNVGGCMSPAELAQTMGSPEILQILGFSSRSSSWAQGAQGEGSKGQTSAANRPQSPPPGYDAAMGKKG</sequence>
<evidence type="ECO:0000313" key="6">
    <source>
        <dbReference type="Proteomes" id="UP000554235"/>
    </source>
</evidence>
<dbReference type="OrthoDB" id="20872at2759"/>
<feature type="repeat" description="ANK" evidence="3">
    <location>
        <begin position="409"/>
        <end position="441"/>
    </location>
</feature>
<evidence type="ECO:0000256" key="1">
    <source>
        <dbReference type="ARBA" id="ARBA00022737"/>
    </source>
</evidence>
<protein>
    <recommendedName>
        <fullName evidence="7">Ankyrin repeat protein</fullName>
    </recommendedName>
</protein>
<evidence type="ECO:0000256" key="2">
    <source>
        <dbReference type="ARBA" id="ARBA00023043"/>
    </source>
</evidence>